<feature type="transmembrane region" description="Helical" evidence="1">
    <location>
        <begin position="104"/>
        <end position="123"/>
    </location>
</feature>
<feature type="transmembrane region" description="Helical" evidence="1">
    <location>
        <begin position="7"/>
        <end position="27"/>
    </location>
</feature>
<evidence type="ECO:0000313" key="4">
    <source>
        <dbReference type="Proteomes" id="UP001595912"/>
    </source>
</evidence>
<comment type="caution">
    <text evidence="3">The sequence shown here is derived from an EMBL/GenBank/DDBJ whole genome shotgun (WGS) entry which is preliminary data.</text>
</comment>
<keyword evidence="1" id="KW-1133">Transmembrane helix</keyword>
<dbReference type="SUPFAM" id="SSF81324">
    <property type="entry name" value="Voltage-gated potassium channels"/>
    <property type="match status" value="1"/>
</dbReference>
<keyword evidence="3" id="KW-0406">Ion transport</keyword>
<dbReference type="GO" id="GO:0034220">
    <property type="term" value="P:monoatomic ion transmembrane transport"/>
    <property type="evidence" value="ECO:0007669"/>
    <property type="project" value="UniProtKB-KW"/>
</dbReference>
<gene>
    <name evidence="3" type="ORF">ACFPIJ_22070</name>
</gene>
<protein>
    <submittedName>
        <fullName evidence="3">Potassium channel family protein</fullName>
    </submittedName>
</protein>
<name>A0ABV9VZW3_9ACTN</name>
<keyword evidence="1" id="KW-0472">Membrane</keyword>
<keyword evidence="3" id="KW-0407">Ion channel</keyword>
<feature type="transmembrane region" description="Helical" evidence="1">
    <location>
        <begin position="135"/>
        <end position="153"/>
    </location>
</feature>
<feature type="transmembrane region" description="Helical" evidence="1">
    <location>
        <begin position="70"/>
        <end position="92"/>
    </location>
</feature>
<dbReference type="Pfam" id="PF07885">
    <property type="entry name" value="Ion_trans_2"/>
    <property type="match status" value="1"/>
</dbReference>
<keyword evidence="1" id="KW-0812">Transmembrane</keyword>
<reference evidence="4" key="1">
    <citation type="journal article" date="2019" name="Int. J. Syst. Evol. Microbiol.">
        <title>The Global Catalogue of Microorganisms (GCM) 10K type strain sequencing project: providing services to taxonomists for standard genome sequencing and annotation.</title>
        <authorList>
            <consortium name="The Broad Institute Genomics Platform"/>
            <consortium name="The Broad Institute Genome Sequencing Center for Infectious Disease"/>
            <person name="Wu L."/>
            <person name="Ma J."/>
        </authorList>
    </citation>
    <scope>NUCLEOTIDE SEQUENCE [LARGE SCALE GENOMIC DNA]</scope>
    <source>
        <strain evidence="4">CGMCC 4.7152</strain>
    </source>
</reference>
<keyword evidence="4" id="KW-1185">Reference proteome</keyword>
<dbReference type="InterPro" id="IPR013099">
    <property type="entry name" value="K_chnl_dom"/>
</dbReference>
<organism evidence="3 4">
    <name type="scientific">Dactylosporangium cerinum</name>
    <dbReference type="NCBI Taxonomy" id="1434730"/>
    <lineage>
        <taxon>Bacteria</taxon>
        <taxon>Bacillati</taxon>
        <taxon>Actinomycetota</taxon>
        <taxon>Actinomycetes</taxon>
        <taxon>Micromonosporales</taxon>
        <taxon>Micromonosporaceae</taxon>
        <taxon>Dactylosporangium</taxon>
    </lineage>
</organism>
<evidence type="ECO:0000313" key="3">
    <source>
        <dbReference type="EMBL" id="MFC5000512.1"/>
    </source>
</evidence>
<keyword evidence="3" id="KW-0813">Transport</keyword>
<dbReference type="RefSeq" id="WP_380117063.1">
    <property type="nucleotide sequence ID" value="NZ_JBHSIU010000024.1"/>
</dbReference>
<feature type="domain" description="Potassium channel" evidence="2">
    <location>
        <begin position="74"/>
        <end position="150"/>
    </location>
</feature>
<evidence type="ECO:0000259" key="2">
    <source>
        <dbReference type="Pfam" id="PF07885"/>
    </source>
</evidence>
<dbReference type="Proteomes" id="UP001595912">
    <property type="component" value="Unassembled WGS sequence"/>
</dbReference>
<accession>A0ABV9VZW3</accession>
<dbReference type="Gene3D" id="1.10.287.70">
    <property type="match status" value="1"/>
</dbReference>
<evidence type="ECO:0000256" key="1">
    <source>
        <dbReference type="SAM" id="Phobius"/>
    </source>
</evidence>
<proteinExistence type="predicted"/>
<sequence length="170" mass="17916">MRTPARRAAVTLVAGGCVYYLIPLRLLRATGDWVQAGAAAVAFAVLVTAFRRQLHNSVRGAGTGARLETLVNLVIVTVFAFSLGYVLLAGHANQFAGLETKTDALYFTLSTLATVGFGDVHAVGQAARIAVSGQIVFNLVYVAAAVAVFTGGIRRRLGSERVTQPVDRSP</sequence>
<feature type="transmembrane region" description="Helical" evidence="1">
    <location>
        <begin position="33"/>
        <end position="50"/>
    </location>
</feature>
<dbReference type="EMBL" id="JBHSIU010000024">
    <property type="protein sequence ID" value="MFC5000512.1"/>
    <property type="molecule type" value="Genomic_DNA"/>
</dbReference>